<evidence type="ECO:0000313" key="1">
    <source>
        <dbReference type="EMBL" id="GAA3996056.1"/>
    </source>
</evidence>
<dbReference type="EMBL" id="BAABAL010000005">
    <property type="protein sequence ID" value="GAA3996056.1"/>
    <property type="molecule type" value="Genomic_DNA"/>
</dbReference>
<evidence type="ECO:0000313" key="2">
    <source>
        <dbReference type="Proteomes" id="UP001501747"/>
    </source>
</evidence>
<protein>
    <recommendedName>
        <fullName evidence="3">Molecular chaperone DnaJ</fullName>
    </recommendedName>
</protein>
<comment type="caution">
    <text evidence="1">The sequence shown here is derived from an EMBL/GenBank/DDBJ whole genome shotgun (WGS) entry which is preliminary data.</text>
</comment>
<reference evidence="2" key="1">
    <citation type="journal article" date="2019" name="Int. J. Syst. Evol. Microbiol.">
        <title>The Global Catalogue of Microorganisms (GCM) 10K type strain sequencing project: providing services to taxonomists for standard genome sequencing and annotation.</title>
        <authorList>
            <consortium name="The Broad Institute Genomics Platform"/>
            <consortium name="The Broad Institute Genome Sequencing Center for Infectious Disease"/>
            <person name="Wu L."/>
            <person name="Ma J."/>
        </authorList>
    </citation>
    <scope>NUCLEOTIDE SEQUENCE [LARGE SCALE GENOMIC DNA]</scope>
    <source>
        <strain evidence="2">JCM 17342</strain>
    </source>
</reference>
<accession>A0ABP7RDW8</accession>
<sequence length="70" mass="7344">MSDGSVPSGLVSTPNRATTAHTLCPGCLGMRERSVGRCGITEGRPITMDEIRPCRSCDGRGRFPGLVAPV</sequence>
<name>A0ABP7RDW8_9PSEU</name>
<dbReference type="Proteomes" id="UP001501747">
    <property type="component" value="Unassembled WGS sequence"/>
</dbReference>
<gene>
    <name evidence="1" type="ORF">GCM10022247_15000</name>
</gene>
<organism evidence="1 2">
    <name type="scientific">Allokutzneria multivorans</name>
    <dbReference type="NCBI Taxonomy" id="1142134"/>
    <lineage>
        <taxon>Bacteria</taxon>
        <taxon>Bacillati</taxon>
        <taxon>Actinomycetota</taxon>
        <taxon>Actinomycetes</taxon>
        <taxon>Pseudonocardiales</taxon>
        <taxon>Pseudonocardiaceae</taxon>
        <taxon>Allokutzneria</taxon>
    </lineage>
</organism>
<keyword evidence="2" id="KW-1185">Reference proteome</keyword>
<proteinExistence type="predicted"/>
<evidence type="ECO:0008006" key="3">
    <source>
        <dbReference type="Google" id="ProtNLM"/>
    </source>
</evidence>